<evidence type="ECO:0000313" key="8">
    <source>
        <dbReference type="Proteomes" id="UP001465668"/>
    </source>
</evidence>
<feature type="compositionally biased region" description="Low complexity" evidence="4">
    <location>
        <begin position="267"/>
        <end position="280"/>
    </location>
</feature>
<dbReference type="InterPro" id="IPR036770">
    <property type="entry name" value="Ankyrin_rpt-contain_sf"/>
</dbReference>
<feature type="region of interest" description="Disordered" evidence="4">
    <location>
        <begin position="238"/>
        <end position="289"/>
    </location>
</feature>
<dbReference type="Gene3D" id="2.60.40.10">
    <property type="entry name" value="Immunoglobulins"/>
    <property type="match status" value="1"/>
</dbReference>
<feature type="domain" description="IPT/TIG" evidence="6">
    <location>
        <begin position="967"/>
        <end position="1056"/>
    </location>
</feature>
<evidence type="ECO:0000313" key="7">
    <source>
        <dbReference type="EMBL" id="KAK9778846.1"/>
    </source>
</evidence>
<feature type="compositionally biased region" description="Polar residues" evidence="4">
    <location>
        <begin position="388"/>
        <end position="397"/>
    </location>
</feature>
<keyword evidence="5" id="KW-1133">Transmembrane helix</keyword>
<evidence type="ECO:0000259" key="6">
    <source>
        <dbReference type="SMART" id="SM00429"/>
    </source>
</evidence>
<feature type="transmembrane region" description="Helical" evidence="5">
    <location>
        <begin position="1529"/>
        <end position="1553"/>
    </location>
</feature>
<evidence type="ECO:0000256" key="4">
    <source>
        <dbReference type="SAM" id="MobiDB-lite"/>
    </source>
</evidence>
<evidence type="ECO:0000256" key="2">
    <source>
        <dbReference type="ARBA" id="ARBA00023043"/>
    </source>
</evidence>
<evidence type="ECO:0000256" key="1">
    <source>
        <dbReference type="ARBA" id="ARBA00022737"/>
    </source>
</evidence>
<dbReference type="InterPro" id="IPR002909">
    <property type="entry name" value="IPT_dom"/>
</dbReference>
<dbReference type="SMART" id="SM00429">
    <property type="entry name" value="IPT"/>
    <property type="match status" value="1"/>
</dbReference>
<feature type="compositionally biased region" description="Polar residues" evidence="4">
    <location>
        <begin position="910"/>
        <end position="937"/>
    </location>
</feature>
<dbReference type="InterPro" id="IPR057962">
    <property type="entry name" value="SPT23_MGA2_DBD"/>
</dbReference>
<keyword evidence="2 3" id="KW-0040">ANK repeat</keyword>
<feature type="region of interest" description="Disordered" evidence="4">
    <location>
        <begin position="1236"/>
        <end position="1255"/>
    </location>
</feature>
<keyword evidence="8" id="KW-1185">Reference proteome</keyword>
<dbReference type="Proteomes" id="UP001465668">
    <property type="component" value="Unassembled WGS sequence"/>
</dbReference>
<comment type="caution">
    <text evidence="7">The sequence shown here is derived from an EMBL/GenBank/DDBJ whole genome shotgun (WGS) entry which is preliminary data.</text>
</comment>
<gene>
    <name evidence="7" type="ORF">SCAR479_04470</name>
</gene>
<feature type="compositionally biased region" description="Low complexity" evidence="4">
    <location>
        <begin position="1244"/>
        <end position="1255"/>
    </location>
</feature>
<evidence type="ECO:0000256" key="5">
    <source>
        <dbReference type="SAM" id="Phobius"/>
    </source>
</evidence>
<proteinExistence type="predicted"/>
<feature type="compositionally biased region" description="Polar residues" evidence="4">
    <location>
        <begin position="755"/>
        <end position="794"/>
    </location>
</feature>
<dbReference type="PROSITE" id="PS50297">
    <property type="entry name" value="ANK_REP_REGION"/>
    <property type="match status" value="2"/>
</dbReference>
<dbReference type="Pfam" id="PF12796">
    <property type="entry name" value="Ank_2"/>
    <property type="match status" value="1"/>
</dbReference>
<dbReference type="Gene3D" id="1.25.40.20">
    <property type="entry name" value="Ankyrin repeat-containing domain"/>
    <property type="match status" value="1"/>
</dbReference>
<feature type="region of interest" description="Disordered" evidence="4">
    <location>
        <begin position="739"/>
        <end position="820"/>
    </location>
</feature>
<dbReference type="Pfam" id="PF01833">
    <property type="entry name" value="TIG"/>
    <property type="match status" value="1"/>
</dbReference>
<dbReference type="PANTHER" id="PTHR24171:SF8">
    <property type="entry name" value="BRCA1-ASSOCIATED RING DOMAIN PROTEIN 1"/>
    <property type="match status" value="1"/>
</dbReference>
<feature type="region of interest" description="Disordered" evidence="4">
    <location>
        <begin position="1272"/>
        <end position="1307"/>
    </location>
</feature>
<keyword evidence="5" id="KW-0812">Transmembrane</keyword>
<feature type="region of interest" description="Disordered" evidence="4">
    <location>
        <begin position="910"/>
        <end position="942"/>
    </location>
</feature>
<organism evidence="7 8">
    <name type="scientific">Seiridium cardinale</name>
    <dbReference type="NCBI Taxonomy" id="138064"/>
    <lineage>
        <taxon>Eukaryota</taxon>
        <taxon>Fungi</taxon>
        <taxon>Dikarya</taxon>
        <taxon>Ascomycota</taxon>
        <taxon>Pezizomycotina</taxon>
        <taxon>Sordariomycetes</taxon>
        <taxon>Xylariomycetidae</taxon>
        <taxon>Amphisphaeriales</taxon>
        <taxon>Sporocadaceae</taxon>
        <taxon>Seiridium</taxon>
    </lineage>
</organism>
<keyword evidence="1" id="KW-0677">Repeat</keyword>
<dbReference type="PANTHER" id="PTHR24171">
    <property type="entry name" value="ANKYRIN REPEAT DOMAIN-CONTAINING PROTEIN 39-RELATED"/>
    <property type="match status" value="1"/>
</dbReference>
<dbReference type="EMBL" id="JARVKM010000014">
    <property type="protein sequence ID" value="KAK9778846.1"/>
    <property type="molecule type" value="Genomic_DNA"/>
</dbReference>
<evidence type="ECO:0000256" key="3">
    <source>
        <dbReference type="PROSITE-ProRule" id="PRU00023"/>
    </source>
</evidence>
<dbReference type="SUPFAM" id="SSF48403">
    <property type="entry name" value="Ankyrin repeat"/>
    <property type="match status" value="1"/>
</dbReference>
<accession>A0ABR2XYG3</accession>
<dbReference type="InterPro" id="IPR014756">
    <property type="entry name" value="Ig_E-set"/>
</dbReference>
<dbReference type="InterPro" id="IPR013783">
    <property type="entry name" value="Ig-like_fold"/>
</dbReference>
<feature type="repeat" description="ANK" evidence="3">
    <location>
        <begin position="1184"/>
        <end position="1216"/>
    </location>
</feature>
<protein>
    <recommendedName>
        <fullName evidence="6">IPT/TIG domain-containing protein</fullName>
    </recommendedName>
</protein>
<dbReference type="SMART" id="SM00248">
    <property type="entry name" value="ANK"/>
    <property type="match status" value="2"/>
</dbReference>
<dbReference type="InterPro" id="IPR002110">
    <property type="entry name" value="Ankyrin_rpt"/>
</dbReference>
<reference evidence="7 8" key="1">
    <citation type="submission" date="2024-02" db="EMBL/GenBank/DDBJ databases">
        <title>First draft genome assembly of two strains of Seiridium cardinale.</title>
        <authorList>
            <person name="Emiliani G."/>
            <person name="Scali E."/>
        </authorList>
    </citation>
    <scope>NUCLEOTIDE SEQUENCE [LARGE SCALE GENOMIC DNA]</scope>
    <source>
        <strain evidence="7 8">BM-138-000479</strain>
    </source>
</reference>
<feature type="region of interest" description="Disordered" evidence="4">
    <location>
        <begin position="374"/>
        <end position="397"/>
    </location>
</feature>
<sequence>MGVPFYGHGGGQDKTMRLLQDTCMAWPPNLNRVQCRVYMATAIFSVAFDVLGVLGVLVASGPSNDDLSPSTTKRTTETYRVLLPTLDHRPRTIPPVLFNFRRPAPAYNPESGGDDAASVLRNAVLLQLRRPPHPLALCRNLPSLALPNLQHSTPSQRCAALKVHAIRWPSYEKVTGGILKAMPSAGFSDFGGTFEPDTGLPSTTYGEFMNEDDNLFGLTNSDPNVLHALGASTFGDPKSLLLPSDPPAHSTKPGAPGFSPISHRDSSSSASSRSADSNSPRTGSQTSADIMMTEDASFTNFKPVGGLPEGVFSGDGGDFSVLDDSIDSSVNADNHFNDNYFDFESASSSPSAAPAVDGHVSFSPENQVTATMVSTKSPNVKRSKSHAKAQSQHSLTQGMQTLRTNASREVSPMFVSHESSPAAVFNNTPSPDTRFEFNAPQAGLGGAQGWQAAFGQTPFQAHPMADLSGFSHGLQTFAPQAQLFPTSAPKLVIQSTPLKSRVETQIPIKMTVYNMPPMYKRLHLPMHTISKAKLLAKQNAERSPDLLELYTMLVCSSAMQDEEKRQKAFARAAKIGHPTSPEVGPVEEDDKPQNGGEVRICQGCITRERKRAGRKKNKKPEEDELWDRFQNHRAIVFNTNEVKEWQAVAEPAGVGIRFPPGTMQVDAPMRIACYCRHHGEKVGFKVIFTIKDFQDRVVAQEMSSSIMITDDHKTHVPVSAQTQSTASSSADNIMASAPIESADSKPLETPLPFRQTHSTSDLQSLQHNPPQYQPTMSNPTSSQGTSVTATPRNLSRQASPSSPSGPAAKKRKASGSVKVPTELAMTRLETVQPPTMVSTCNQGDSTMVSAAQSPFSPQSHNFSATSNNNPLFAPSAQSGFSTMPQPFATGPPTPNSNSNDQILFSGANRNMSMDNLGMSQPLFSAPASTHPSRAPSPNSLRNDLQQNQLNQALYPQAMGMTTARPPNPMIHKIIPAEGPKSGGIEVTILGSGFTNGGLEVMFGDQRATTTTYWGESSLVCLLPPSPITGPVIVTIRQPRTGEQPAFGKNPPIFRYIDDNEDQLMRTALAVLGSKIGGNISDVADIARSIISARGGGGQTGWGHSAGSGGQAPGGYNFEHAHSLETGLLHVLEMIDLDDSIHKVRINLRRSTGQTMLHLACSVGMIRFVAGLLSRGANPGARDKGGFTPLHFAAMNNHPEIVRRLIIAGADPTMRSLSGLTPADVAQSRDVLKALRRMQTHSRSRSGGSLHSRVSSATSLRSLWDPPAMSAHRQEFLSDSSDRVDSSDSYDDSSEDDKQADDGDWLDMRRPSAVRSPQQLPAVAAPPAADVPAGMASPSAAMTAFRDQFAAQVQQLQQSMTMHLQNWPQFQMPQMPQMPHMPVLPDYHNYLHNAPPVMQRIASLVPNIGGSRPGSADEPTPRDGEKQWWEMSSLFGARDAPPPAYEDIFPQKQLDTKQATAAAAAAEAHADEKCAALYDQDQTCAESSKVHEIPTLLQIGRKNAITKEQQENLQRAHAERLKSGSSDKMLWFVWIPLLTLILGFMLFNGAMSFVSGTTSFVKSSAACAAAPREALQQIRENAAVGLALAPDG</sequence>
<feature type="compositionally biased region" description="Basic and acidic residues" evidence="4">
    <location>
        <begin position="1295"/>
        <end position="1307"/>
    </location>
</feature>
<dbReference type="CDD" id="cd00102">
    <property type="entry name" value="IPT"/>
    <property type="match status" value="1"/>
</dbReference>
<feature type="compositionally biased region" description="Basic and acidic residues" evidence="4">
    <location>
        <begin position="1272"/>
        <end position="1285"/>
    </location>
</feature>
<dbReference type="SUPFAM" id="SSF81296">
    <property type="entry name" value="E set domains"/>
    <property type="match status" value="1"/>
</dbReference>
<dbReference type="Pfam" id="PF25603">
    <property type="entry name" value="SPT23_MGA2_DBD"/>
    <property type="match status" value="1"/>
</dbReference>
<feature type="repeat" description="ANK" evidence="3">
    <location>
        <begin position="1151"/>
        <end position="1183"/>
    </location>
</feature>
<name>A0ABR2XYG3_9PEZI</name>
<feature type="region of interest" description="Disordered" evidence="4">
    <location>
        <begin position="576"/>
        <end position="597"/>
    </location>
</feature>
<feature type="compositionally biased region" description="Low complexity" evidence="4">
    <location>
        <begin position="795"/>
        <end position="807"/>
    </location>
</feature>
<dbReference type="PROSITE" id="PS50088">
    <property type="entry name" value="ANK_REPEAT"/>
    <property type="match status" value="2"/>
</dbReference>
<keyword evidence="5" id="KW-0472">Membrane</keyword>